<dbReference type="RefSeq" id="WP_345559456.1">
    <property type="nucleotide sequence ID" value="NZ_BAABIK010000055.1"/>
</dbReference>
<keyword evidence="2" id="KW-1185">Reference proteome</keyword>
<name>A0ABP9H0B3_9ACTN</name>
<protein>
    <recommendedName>
        <fullName evidence="3">Polyketide cyclase / dehydrase and lipid transport</fullName>
    </recommendedName>
</protein>
<sequence>MRLTRRRALPEDLRSRVSLRRGERVLALTGGGERALVATDRALHLPDGRAVPWEHIDRARWSEEGFTFTEEGYGRRVYDVEEPGRLAEVVYERVTATIVVSRRFSLEGREGEEDGGAGFRLVARRPPGGADITWQVHVDEGVDPKDPGVAARASAALISLREQMGV</sequence>
<evidence type="ECO:0000313" key="2">
    <source>
        <dbReference type="Proteomes" id="UP001499993"/>
    </source>
</evidence>
<evidence type="ECO:0000313" key="1">
    <source>
        <dbReference type="EMBL" id="GAA4958608.1"/>
    </source>
</evidence>
<dbReference type="Proteomes" id="UP001499993">
    <property type="component" value="Unassembled WGS sequence"/>
</dbReference>
<organism evidence="1 2">
    <name type="scientific">Streptomonospora halophila</name>
    <dbReference type="NCBI Taxonomy" id="427369"/>
    <lineage>
        <taxon>Bacteria</taxon>
        <taxon>Bacillati</taxon>
        <taxon>Actinomycetota</taxon>
        <taxon>Actinomycetes</taxon>
        <taxon>Streptosporangiales</taxon>
        <taxon>Nocardiopsidaceae</taxon>
        <taxon>Streptomonospora</taxon>
    </lineage>
</organism>
<accession>A0ABP9H0B3</accession>
<evidence type="ECO:0008006" key="3">
    <source>
        <dbReference type="Google" id="ProtNLM"/>
    </source>
</evidence>
<gene>
    <name evidence="1" type="ORF">GCM10023224_50740</name>
</gene>
<dbReference type="EMBL" id="BAABIK010000055">
    <property type="protein sequence ID" value="GAA4958608.1"/>
    <property type="molecule type" value="Genomic_DNA"/>
</dbReference>
<comment type="caution">
    <text evidence="1">The sequence shown here is derived from an EMBL/GenBank/DDBJ whole genome shotgun (WGS) entry which is preliminary data.</text>
</comment>
<reference evidence="2" key="1">
    <citation type="journal article" date="2019" name="Int. J. Syst. Evol. Microbiol.">
        <title>The Global Catalogue of Microorganisms (GCM) 10K type strain sequencing project: providing services to taxonomists for standard genome sequencing and annotation.</title>
        <authorList>
            <consortium name="The Broad Institute Genomics Platform"/>
            <consortium name="The Broad Institute Genome Sequencing Center for Infectious Disease"/>
            <person name="Wu L."/>
            <person name="Ma J."/>
        </authorList>
    </citation>
    <scope>NUCLEOTIDE SEQUENCE [LARGE SCALE GENOMIC DNA]</scope>
    <source>
        <strain evidence="2">JCM 18123</strain>
    </source>
</reference>
<proteinExistence type="predicted"/>